<keyword evidence="1" id="KW-0808">Transferase</keyword>
<dbReference type="Gene3D" id="3.40.630.30">
    <property type="match status" value="1"/>
</dbReference>
<protein>
    <submittedName>
        <fullName evidence="1">Acetyltransferase</fullName>
    </submittedName>
</protein>
<sequence length="161" mass="17541">MIAVRIAGQLDARPMADLLNEIIRQGGTTAFTKEVTRDTLLGWFAQAPDQSVWHVAEDANGALLGFQSIEPKAKLPAEACDIATFVQVGQTGLGIGSKLFEATRKAAAAMGYDWINATIRADNSGGLAYYQSRGFEDYARHPNVMLGNGMYVDRISKRFKL</sequence>
<evidence type="ECO:0000313" key="1">
    <source>
        <dbReference type="EMBL" id="KAJ03933.1"/>
    </source>
</evidence>
<comment type="caution">
    <text evidence="1">The sequence shown here is derived from an EMBL/GenBank/DDBJ whole genome shotgun (WGS) entry which is preliminary data.</text>
</comment>
<gene>
    <name evidence="1" type="ORF">PM02_06340</name>
</gene>
<dbReference type="AlphaFoldDB" id="A0A061SVQ2"/>
<dbReference type="SUPFAM" id="SSF55729">
    <property type="entry name" value="Acyl-CoA N-acyltransferases (Nat)"/>
    <property type="match status" value="1"/>
</dbReference>
<dbReference type="EMBL" id="JEMU01000004">
    <property type="protein sequence ID" value="KAJ03933.1"/>
    <property type="molecule type" value="Genomic_DNA"/>
</dbReference>
<dbReference type="InterPro" id="IPR016181">
    <property type="entry name" value="Acyl_CoA_acyltransferase"/>
</dbReference>
<organism evidence="1 2">
    <name type="scientific">Sulfitobacter mediterraneus</name>
    <dbReference type="NCBI Taxonomy" id="83219"/>
    <lineage>
        <taxon>Bacteria</taxon>
        <taxon>Pseudomonadati</taxon>
        <taxon>Pseudomonadota</taxon>
        <taxon>Alphaproteobacteria</taxon>
        <taxon>Rhodobacterales</taxon>
        <taxon>Roseobacteraceae</taxon>
        <taxon>Sulfitobacter</taxon>
    </lineage>
</organism>
<dbReference type="eggNOG" id="COG1247">
    <property type="taxonomic scope" value="Bacteria"/>
</dbReference>
<dbReference type="GeneID" id="72439451"/>
<accession>A0A061SVQ2</accession>
<reference evidence="1 2" key="1">
    <citation type="journal article" date="2014" name="Genome Announc.">
        <title>Draft Genome Sequences of Two Isolates of the Roseobacter Group, Sulfitobacter sp. Strains 3SOLIMAR09 and 1FIGIMAR09, from Harbors of Mallorca Island (Mediterranean Sea).</title>
        <authorList>
            <person name="Mas-Llado M."/>
            <person name="Pina-Villalonga J.M."/>
            <person name="Brunet-Galmes I."/>
            <person name="Nogales B."/>
            <person name="Bosch R."/>
        </authorList>
    </citation>
    <scope>NUCLEOTIDE SEQUENCE [LARGE SCALE GENOMIC DNA]</scope>
    <source>
        <strain evidence="1 2">1FIGIMAR09</strain>
    </source>
</reference>
<keyword evidence="2" id="KW-1185">Reference proteome</keyword>
<dbReference type="GO" id="GO:0016747">
    <property type="term" value="F:acyltransferase activity, transferring groups other than amino-acyl groups"/>
    <property type="evidence" value="ECO:0007669"/>
    <property type="project" value="InterPro"/>
</dbReference>
<proteinExistence type="predicted"/>
<dbReference type="RefSeq" id="WP_037906368.1">
    <property type="nucleotide sequence ID" value="NZ_CP068998.1"/>
</dbReference>
<dbReference type="Pfam" id="PF00583">
    <property type="entry name" value="Acetyltransf_1"/>
    <property type="match status" value="1"/>
</dbReference>
<dbReference type="STRING" id="83219.PM02_06340"/>
<dbReference type="PROSITE" id="PS51186">
    <property type="entry name" value="GNAT"/>
    <property type="match status" value="1"/>
</dbReference>
<dbReference type="InterPro" id="IPR000182">
    <property type="entry name" value="GNAT_dom"/>
</dbReference>
<name>A0A061SVQ2_9RHOB</name>
<dbReference type="Proteomes" id="UP000027337">
    <property type="component" value="Unassembled WGS sequence"/>
</dbReference>
<evidence type="ECO:0000313" key="2">
    <source>
        <dbReference type="Proteomes" id="UP000027337"/>
    </source>
</evidence>